<accession>A0ACC3DEJ0</accession>
<comment type="caution">
    <text evidence="1">The sequence shown here is derived from an EMBL/GenBank/DDBJ whole genome shotgun (WGS) entry which is preliminary data.</text>
</comment>
<sequence>MDRSMEVDQAPTTPKVSADDDKMEVDEQAIKDDDKKDVIEGEKEETPSAESTRKKVEKEKVGYELGNMSRVLPAQLKYVSFPEDRYKPVKKPTGGVILLTDEKPSEDKSLLELKMKKPQPAPTTGGGRTMTDVVNDVFGGANARGSQQQQQQQQQTTGAAEAAGVLTAVDEDEEGGEEAEPPRDFDYYTDNEGGDDE</sequence>
<name>A0ACC3DEJ0_9PEZI</name>
<evidence type="ECO:0000313" key="1">
    <source>
        <dbReference type="EMBL" id="KAK3066466.1"/>
    </source>
</evidence>
<proteinExistence type="predicted"/>
<gene>
    <name evidence="1" type="ORF">LTS18_001702</name>
</gene>
<dbReference type="Proteomes" id="UP001186974">
    <property type="component" value="Unassembled WGS sequence"/>
</dbReference>
<dbReference type="EMBL" id="JAWDJW010005834">
    <property type="protein sequence ID" value="KAK3066466.1"/>
    <property type="molecule type" value="Genomic_DNA"/>
</dbReference>
<evidence type="ECO:0000313" key="2">
    <source>
        <dbReference type="Proteomes" id="UP001186974"/>
    </source>
</evidence>
<keyword evidence="2" id="KW-1185">Reference proteome</keyword>
<protein>
    <submittedName>
        <fullName evidence="1">Uncharacterized protein</fullName>
    </submittedName>
</protein>
<reference evidence="1" key="1">
    <citation type="submission" date="2024-09" db="EMBL/GenBank/DDBJ databases">
        <title>Black Yeasts Isolated from many extreme environments.</title>
        <authorList>
            <person name="Coleine C."/>
            <person name="Stajich J.E."/>
            <person name="Selbmann L."/>
        </authorList>
    </citation>
    <scope>NUCLEOTIDE SEQUENCE</scope>
    <source>
        <strain evidence="1">CCFEE 5737</strain>
    </source>
</reference>
<organism evidence="1 2">
    <name type="scientific">Coniosporium uncinatum</name>
    <dbReference type="NCBI Taxonomy" id="93489"/>
    <lineage>
        <taxon>Eukaryota</taxon>
        <taxon>Fungi</taxon>
        <taxon>Dikarya</taxon>
        <taxon>Ascomycota</taxon>
        <taxon>Pezizomycotina</taxon>
        <taxon>Dothideomycetes</taxon>
        <taxon>Dothideomycetes incertae sedis</taxon>
        <taxon>Coniosporium</taxon>
    </lineage>
</organism>